<organism evidence="1 2">
    <name type="scientific">Providencia alcalifaciens</name>
    <dbReference type="NCBI Taxonomy" id="126385"/>
    <lineage>
        <taxon>Bacteria</taxon>
        <taxon>Pseudomonadati</taxon>
        <taxon>Pseudomonadota</taxon>
        <taxon>Gammaproteobacteria</taxon>
        <taxon>Enterobacterales</taxon>
        <taxon>Morganellaceae</taxon>
        <taxon>Providencia</taxon>
    </lineage>
</organism>
<dbReference type="Pfam" id="PF05135">
    <property type="entry name" value="Phage_connect_1"/>
    <property type="match status" value="1"/>
</dbReference>
<dbReference type="InterPro" id="IPR021146">
    <property type="entry name" value="Phage_gp6-like_head-tail"/>
</dbReference>
<name>A0A4R3NNR3_9GAMM</name>
<dbReference type="RefSeq" id="WP_132495193.1">
    <property type="nucleotide sequence ID" value="NZ_SMAS01000002.1"/>
</dbReference>
<dbReference type="NCBIfam" id="TIGR01560">
    <property type="entry name" value="put_DNA_pack"/>
    <property type="match status" value="1"/>
</dbReference>
<dbReference type="Proteomes" id="UP000295055">
    <property type="component" value="Unassembled WGS sequence"/>
</dbReference>
<proteinExistence type="predicted"/>
<dbReference type="EMBL" id="SMAS01000002">
    <property type="protein sequence ID" value="TCT36563.1"/>
    <property type="molecule type" value="Genomic_DNA"/>
</dbReference>
<reference evidence="1 2" key="1">
    <citation type="submission" date="2019-03" db="EMBL/GenBank/DDBJ databases">
        <title>Genomic analyses of the natural microbiome of Caenorhabditis elegans.</title>
        <authorList>
            <person name="Samuel B."/>
        </authorList>
    </citation>
    <scope>NUCLEOTIDE SEQUENCE [LARGE SCALE GENOMIC DNA]</scope>
    <source>
        <strain evidence="1 2">JUb102</strain>
    </source>
</reference>
<dbReference type="OrthoDB" id="8452319at2"/>
<dbReference type="AlphaFoldDB" id="A0A4R3NNR3"/>
<sequence>MPLPTLEKLKAQCRIEDDNATEDDLLITYMLAAKKRAENYVNRTLYDGDIPESDPDGLQISEDIELAIMLAVGHFYENRETTGMSSGFKALLEPYRYINI</sequence>
<dbReference type="Gene3D" id="1.10.3230.30">
    <property type="entry name" value="Phage gp6-like head-tail connector protein"/>
    <property type="match status" value="1"/>
</dbReference>
<protein>
    <submittedName>
        <fullName evidence="1">Gp6-like head-tail connector protein</fullName>
    </submittedName>
</protein>
<evidence type="ECO:0000313" key="2">
    <source>
        <dbReference type="Proteomes" id="UP000295055"/>
    </source>
</evidence>
<comment type="caution">
    <text evidence="1">The sequence shown here is derived from an EMBL/GenBank/DDBJ whole genome shotgun (WGS) entry which is preliminary data.</text>
</comment>
<evidence type="ECO:0000313" key="1">
    <source>
        <dbReference type="EMBL" id="TCT36563.1"/>
    </source>
</evidence>
<accession>A0A4R3NNR3</accession>
<dbReference type="InterPro" id="IPR006450">
    <property type="entry name" value="Phage_HK97_gp6-like"/>
</dbReference>
<gene>
    <name evidence="1" type="ORF">EC835_10212</name>
</gene>
<dbReference type="CDD" id="cd08054">
    <property type="entry name" value="gp6"/>
    <property type="match status" value="1"/>
</dbReference>